<keyword evidence="2" id="KW-1133">Transmembrane helix</keyword>
<comment type="caution">
    <text evidence="3">The sequence shown here is derived from an EMBL/GenBank/DDBJ whole genome shotgun (WGS) entry which is preliminary data.</text>
</comment>
<feature type="transmembrane region" description="Helical" evidence="2">
    <location>
        <begin position="36"/>
        <end position="54"/>
    </location>
</feature>
<dbReference type="InterPro" id="IPR021765">
    <property type="entry name" value="UstYa-like"/>
</dbReference>
<proteinExistence type="inferred from homology"/>
<name>A0AAD4I4K8_9PLEO</name>
<organism evidence="3 4">
    <name type="scientific">Alternaria panax</name>
    <dbReference type="NCBI Taxonomy" id="48097"/>
    <lineage>
        <taxon>Eukaryota</taxon>
        <taxon>Fungi</taxon>
        <taxon>Dikarya</taxon>
        <taxon>Ascomycota</taxon>
        <taxon>Pezizomycotina</taxon>
        <taxon>Dothideomycetes</taxon>
        <taxon>Pleosporomycetidae</taxon>
        <taxon>Pleosporales</taxon>
        <taxon>Pleosporineae</taxon>
        <taxon>Pleosporaceae</taxon>
        <taxon>Alternaria</taxon>
        <taxon>Alternaria sect. Panax</taxon>
    </lineage>
</organism>
<sequence>MKTDTPFFDEDKAFLSERNDDEVPISPTRQTQWTRIHLLGLYFLIAVQAVVLLWSDYRVPRDPSQLIYSPAADAVEYQIVDFGKYFLRRNEYMGERGQLPTDEVDALWNDLYDGKFFFSFSIRLRSA</sequence>
<dbReference type="Proteomes" id="UP001199106">
    <property type="component" value="Unassembled WGS sequence"/>
</dbReference>
<evidence type="ECO:0000256" key="2">
    <source>
        <dbReference type="SAM" id="Phobius"/>
    </source>
</evidence>
<evidence type="ECO:0000313" key="3">
    <source>
        <dbReference type="EMBL" id="KAG9185548.1"/>
    </source>
</evidence>
<comment type="similarity">
    <text evidence="1">Belongs to the ustYa family.</text>
</comment>
<dbReference type="EMBL" id="JAANER010000010">
    <property type="protein sequence ID" value="KAG9185548.1"/>
    <property type="molecule type" value="Genomic_DNA"/>
</dbReference>
<dbReference type="Pfam" id="PF11807">
    <property type="entry name" value="UstYa"/>
    <property type="match status" value="1"/>
</dbReference>
<dbReference type="AlphaFoldDB" id="A0AAD4I4K8"/>
<dbReference type="GO" id="GO:0043386">
    <property type="term" value="P:mycotoxin biosynthetic process"/>
    <property type="evidence" value="ECO:0007669"/>
    <property type="project" value="InterPro"/>
</dbReference>
<keyword evidence="4" id="KW-1185">Reference proteome</keyword>
<accession>A0AAD4I4K8</accession>
<keyword evidence="2" id="KW-0472">Membrane</keyword>
<reference evidence="3" key="1">
    <citation type="submission" date="2021-07" db="EMBL/GenBank/DDBJ databases">
        <title>Genome Resource of American Ginseng Black Spot Pathogen Alternaria panax.</title>
        <authorList>
            <person name="Qiu C."/>
            <person name="Wang W."/>
            <person name="Liu Z."/>
        </authorList>
    </citation>
    <scope>NUCLEOTIDE SEQUENCE</scope>
    <source>
        <strain evidence="3">BNCC115425</strain>
    </source>
</reference>
<evidence type="ECO:0000256" key="1">
    <source>
        <dbReference type="ARBA" id="ARBA00035112"/>
    </source>
</evidence>
<evidence type="ECO:0000313" key="4">
    <source>
        <dbReference type="Proteomes" id="UP001199106"/>
    </source>
</evidence>
<keyword evidence="2" id="KW-0812">Transmembrane</keyword>
<protein>
    <submittedName>
        <fullName evidence="3">Uncharacterized protein</fullName>
    </submittedName>
</protein>
<gene>
    <name evidence="3" type="ORF">G6011_06879</name>
</gene>